<organism evidence="2 3">
    <name type="scientific">Actinomadura miaoliensis</name>
    <dbReference type="NCBI Taxonomy" id="430685"/>
    <lineage>
        <taxon>Bacteria</taxon>
        <taxon>Bacillati</taxon>
        <taxon>Actinomycetota</taxon>
        <taxon>Actinomycetes</taxon>
        <taxon>Streptosporangiales</taxon>
        <taxon>Thermomonosporaceae</taxon>
        <taxon>Actinomadura</taxon>
    </lineage>
</organism>
<name>A0ABP7UZ76_9ACTN</name>
<dbReference type="Proteomes" id="UP001500683">
    <property type="component" value="Unassembled WGS sequence"/>
</dbReference>
<protein>
    <submittedName>
        <fullName evidence="2">Uncharacterized protein</fullName>
    </submittedName>
</protein>
<accession>A0ABP7UZ76</accession>
<dbReference type="PROSITE" id="PS00539">
    <property type="entry name" value="PYROKININ"/>
    <property type="match status" value="1"/>
</dbReference>
<sequence>MTSGDQLVQVHDRVRAELVCLGEDVRIHLDDGMRRSGLGRSRGGGADAPPGKTAVSRVLFTPRL</sequence>
<evidence type="ECO:0000256" key="1">
    <source>
        <dbReference type="SAM" id="MobiDB-lite"/>
    </source>
</evidence>
<dbReference type="RefSeq" id="WP_344939743.1">
    <property type="nucleotide sequence ID" value="NZ_BAAAZG010000001.1"/>
</dbReference>
<keyword evidence="3" id="KW-1185">Reference proteome</keyword>
<proteinExistence type="predicted"/>
<feature type="region of interest" description="Disordered" evidence="1">
    <location>
        <begin position="33"/>
        <end position="64"/>
    </location>
</feature>
<comment type="caution">
    <text evidence="2">The sequence shown here is derived from an EMBL/GenBank/DDBJ whole genome shotgun (WGS) entry which is preliminary data.</text>
</comment>
<evidence type="ECO:0000313" key="3">
    <source>
        <dbReference type="Proteomes" id="UP001500683"/>
    </source>
</evidence>
<dbReference type="EMBL" id="BAAAZG010000001">
    <property type="protein sequence ID" value="GAA4056037.1"/>
    <property type="molecule type" value="Genomic_DNA"/>
</dbReference>
<evidence type="ECO:0000313" key="2">
    <source>
        <dbReference type="EMBL" id="GAA4056037.1"/>
    </source>
</evidence>
<gene>
    <name evidence="2" type="ORF">GCM10022214_04350</name>
</gene>
<reference evidence="3" key="1">
    <citation type="journal article" date="2019" name="Int. J. Syst. Evol. Microbiol.">
        <title>The Global Catalogue of Microorganisms (GCM) 10K type strain sequencing project: providing services to taxonomists for standard genome sequencing and annotation.</title>
        <authorList>
            <consortium name="The Broad Institute Genomics Platform"/>
            <consortium name="The Broad Institute Genome Sequencing Center for Infectious Disease"/>
            <person name="Wu L."/>
            <person name="Ma J."/>
        </authorList>
    </citation>
    <scope>NUCLEOTIDE SEQUENCE [LARGE SCALE GENOMIC DNA]</scope>
    <source>
        <strain evidence="3">JCM 16702</strain>
    </source>
</reference>
<dbReference type="InterPro" id="IPR001484">
    <property type="entry name" value="Pyrokinin_CS"/>
</dbReference>